<organism evidence="3">
    <name type="scientific">Anthurium amnicola</name>
    <dbReference type="NCBI Taxonomy" id="1678845"/>
    <lineage>
        <taxon>Eukaryota</taxon>
        <taxon>Viridiplantae</taxon>
        <taxon>Streptophyta</taxon>
        <taxon>Embryophyta</taxon>
        <taxon>Tracheophyta</taxon>
        <taxon>Spermatophyta</taxon>
        <taxon>Magnoliopsida</taxon>
        <taxon>Liliopsida</taxon>
        <taxon>Araceae</taxon>
        <taxon>Pothoideae</taxon>
        <taxon>Potheae</taxon>
        <taxon>Anthurium</taxon>
    </lineage>
</organism>
<dbReference type="Pfam" id="PF01764">
    <property type="entry name" value="Lipase_3"/>
    <property type="match status" value="1"/>
</dbReference>
<dbReference type="PANTHER" id="PTHR31479">
    <property type="entry name" value="ALPHA/BETA-HYDROLASES SUPERFAMILY PROTEIN"/>
    <property type="match status" value="1"/>
</dbReference>
<evidence type="ECO:0000313" key="2">
    <source>
        <dbReference type="EMBL" id="JAT41845.1"/>
    </source>
</evidence>
<protein>
    <submittedName>
        <fullName evidence="3">GDSL esterase/lipase At4g10955</fullName>
    </submittedName>
</protein>
<dbReference type="GO" id="GO:0006629">
    <property type="term" value="P:lipid metabolic process"/>
    <property type="evidence" value="ECO:0007669"/>
    <property type="project" value="InterPro"/>
</dbReference>
<dbReference type="SUPFAM" id="SSF53474">
    <property type="entry name" value="alpha/beta-Hydrolases"/>
    <property type="match status" value="1"/>
</dbReference>
<evidence type="ECO:0000259" key="1">
    <source>
        <dbReference type="Pfam" id="PF01764"/>
    </source>
</evidence>
<name>A0A1D1XM84_9ARAE</name>
<dbReference type="PANTHER" id="PTHR31479:SF2">
    <property type="entry name" value="ALPHA_BETA-HYDROLASES SUPERFAMILY PROTEIN"/>
    <property type="match status" value="1"/>
</dbReference>
<dbReference type="AlphaFoldDB" id="A0A1D1XM84"/>
<dbReference type="Gene3D" id="3.40.50.1820">
    <property type="entry name" value="alpha/beta hydrolase"/>
    <property type="match status" value="1"/>
</dbReference>
<dbReference type="InterPro" id="IPR002921">
    <property type="entry name" value="Fungal_lipase-type"/>
</dbReference>
<proteinExistence type="predicted"/>
<accession>A0A1D1XM84</accession>
<dbReference type="EMBL" id="GDJX01024433">
    <property type="protein sequence ID" value="JAT43503.1"/>
    <property type="molecule type" value="Transcribed_RNA"/>
</dbReference>
<sequence>MASEKDIFEISGPIHLTDVNWECVHHRRSIAASLVQGVYVLERDRQLNHQRLQPLAPPWWESFHFQLIRELVDDADFSIFGAIYEFKHPLSIHNPSMARAPKYVIAFRGTITKPDSFSRDLKLDLHFIQHGLHRTSRFEIALQAVRNLASAVGNCNFWLAGHSLGAAIATCAGRNMAKAGILLESFLFNPPFVSAPIERIKGKKVKQGLRIASSFVTAGLTMVMKDRREKSEKMFAMLSSWVPCLFVNPSDHICSEYIGYFEHREQMEKIGAGSIERLATQNSIGDLLLSAFGLECDPLHLLPSADLTVNLSHSPDFKSAHGIHQWWRPDLHVQSKRYCYS</sequence>
<feature type="domain" description="Fungal lipase-type" evidence="1">
    <location>
        <begin position="141"/>
        <end position="180"/>
    </location>
</feature>
<evidence type="ECO:0000313" key="3">
    <source>
        <dbReference type="EMBL" id="JAT43503.1"/>
    </source>
</evidence>
<dbReference type="InterPro" id="IPR029058">
    <property type="entry name" value="AB_hydrolase_fold"/>
</dbReference>
<gene>
    <name evidence="3" type="primary">At4g10955_0</name>
    <name evidence="2" type="synonym">At4g10955_6</name>
    <name evidence="3" type="ORF">g.115043</name>
    <name evidence="2" type="ORF">g.115045</name>
</gene>
<dbReference type="EMBL" id="GDJX01026091">
    <property type="protein sequence ID" value="JAT41845.1"/>
    <property type="molecule type" value="Transcribed_RNA"/>
</dbReference>
<reference evidence="3" key="1">
    <citation type="submission" date="2015-07" db="EMBL/GenBank/DDBJ databases">
        <title>Transcriptome Assembly of Anthurium amnicola.</title>
        <authorList>
            <person name="Suzuki J."/>
        </authorList>
    </citation>
    <scope>NUCLEOTIDE SEQUENCE</scope>
</reference>